<evidence type="ECO:0000313" key="1">
    <source>
        <dbReference type="EMBL" id="ORL66775.1"/>
    </source>
</evidence>
<proteinExistence type="predicted"/>
<evidence type="ECO:0000313" key="2">
    <source>
        <dbReference type="Proteomes" id="UP000193675"/>
    </source>
</evidence>
<dbReference type="Proteomes" id="UP000193675">
    <property type="component" value="Unassembled WGS sequence"/>
</dbReference>
<dbReference type="OrthoDB" id="6997165at2"/>
<gene>
    <name evidence="1" type="ORF">B7H17_03765</name>
</gene>
<sequence length="158" mass="18877">MTEKITISGAPPQWDDAEYQRRFALELHKYRNTRDCMEFIHTALEYDFHSIMIEKYNQGYRLNKHYPASHDHLSHAIYMTKPDEQQQADIEKLKEKVKEDYVSHLESERARYQDLLRQQLIQTQQEKELKALQEKQAKQLALIEKEVQACYAPLVIPE</sequence>
<accession>A0A1X1A4J2</accession>
<organism evidence="1 2">
    <name type="scientific">Pseudomonas putida</name>
    <name type="common">Arthrobacter siderocapsulatus</name>
    <dbReference type="NCBI Taxonomy" id="303"/>
    <lineage>
        <taxon>Bacteria</taxon>
        <taxon>Pseudomonadati</taxon>
        <taxon>Pseudomonadota</taxon>
        <taxon>Gammaproteobacteria</taxon>
        <taxon>Pseudomonadales</taxon>
        <taxon>Pseudomonadaceae</taxon>
        <taxon>Pseudomonas</taxon>
    </lineage>
</organism>
<reference evidence="1 2" key="1">
    <citation type="submission" date="2017-04" db="EMBL/GenBank/DDBJ databases">
        <title>Presence of VIM-2 positive Pseudomonas species in chickens and their surrounding environment.</title>
        <authorList>
            <person name="Zhang R."/>
        </authorList>
    </citation>
    <scope>NUCLEOTIDE SEQUENCE [LARGE SCALE GENOMIC DNA]</scope>
    <source>
        <strain evidence="1 2">DZ-C18</strain>
    </source>
</reference>
<dbReference type="EMBL" id="NBWC01000005">
    <property type="protein sequence ID" value="ORL66775.1"/>
    <property type="molecule type" value="Genomic_DNA"/>
</dbReference>
<comment type="caution">
    <text evidence="1">The sequence shown here is derived from an EMBL/GenBank/DDBJ whole genome shotgun (WGS) entry which is preliminary data.</text>
</comment>
<name>A0A1X1A4J2_PSEPU</name>
<dbReference type="RefSeq" id="WP_084854600.1">
    <property type="nucleotide sequence ID" value="NZ_NBWC01000005.1"/>
</dbReference>
<protein>
    <submittedName>
        <fullName evidence="1">Uncharacterized protein</fullName>
    </submittedName>
</protein>
<dbReference type="AlphaFoldDB" id="A0A1X1A4J2"/>